<dbReference type="AlphaFoldDB" id="A0A9D1I134"/>
<dbReference type="SUPFAM" id="SSF50037">
    <property type="entry name" value="C-terminal domain of transcriptional repressors"/>
    <property type="match status" value="1"/>
</dbReference>
<dbReference type="Pfam" id="PF04023">
    <property type="entry name" value="FeoA"/>
    <property type="match status" value="1"/>
</dbReference>
<reference evidence="3" key="1">
    <citation type="submission" date="2020-10" db="EMBL/GenBank/DDBJ databases">
        <authorList>
            <person name="Gilroy R."/>
        </authorList>
    </citation>
    <scope>NUCLEOTIDE SEQUENCE</scope>
    <source>
        <strain evidence="3">ChiHcec3-6078</strain>
    </source>
</reference>
<accession>A0A9D1I134</accession>
<keyword evidence="1" id="KW-0408">Iron</keyword>
<organism evidence="3 4">
    <name type="scientific">Candidatus Allocopromorpha excrementigallinarum</name>
    <dbReference type="NCBI Taxonomy" id="2840742"/>
    <lineage>
        <taxon>Bacteria</taxon>
        <taxon>Bacillati</taxon>
        <taxon>Bacillota</taxon>
        <taxon>Clostridia</taxon>
        <taxon>Eubacteriales</taxon>
        <taxon>Eubacteriaceae</taxon>
        <taxon>Eubacteriaceae incertae sedis</taxon>
        <taxon>Candidatus Allocopromorpha</taxon>
    </lineage>
</organism>
<dbReference type="Gene3D" id="2.30.30.90">
    <property type="match status" value="1"/>
</dbReference>
<evidence type="ECO:0000259" key="2">
    <source>
        <dbReference type="SMART" id="SM00899"/>
    </source>
</evidence>
<comment type="caution">
    <text evidence="3">The sequence shown here is derived from an EMBL/GenBank/DDBJ whole genome shotgun (WGS) entry which is preliminary data.</text>
</comment>
<sequence>MASAGMEYVIEHVNEGKTGALNLRGYGIFPGSSIRPVFKSPAGDPVAYEIMGTVLALRLKDSENIYVSTPLHREEKI</sequence>
<dbReference type="Proteomes" id="UP000824090">
    <property type="component" value="Unassembled WGS sequence"/>
</dbReference>
<evidence type="ECO:0000256" key="1">
    <source>
        <dbReference type="ARBA" id="ARBA00023004"/>
    </source>
</evidence>
<protein>
    <submittedName>
        <fullName evidence="3">Ferrous iron transport protein A</fullName>
    </submittedName>
</protein>
<feature type="domain" description="Ferrous iron transporter FeoA-like" evidence="2">
    <location>
        <begin position="1"/>
        <end position="69"/>
    </location>
</feature>
<dbReference type="InterPro" id="IPR038157">
    <property type="entry name" value="FeoA_core_dom"/>
</dbReference>
<dbReference type="GO" id="GO:0046914">
    <property type="term" value="F:transition metal ion binding"/>
    <property type="evidence" value="ECO:0007669"/>
    <property type="project" value="InterPro"/>
</dbReference>
<dbReference type="SMART" id="SM00899">
    <property type="entry name" value="FeoA"/>
    <property type="match status" value="1"/>
</dbReference>
<proteinExistence type="predicted"/>
<name>A0A9D1I134_9FIRM</name>
<reference evidence="3" key="2">
    <citation type="journal article" date="2021" name="PeerJ">
        <title>Extensive microbial diversity within the chicken gut microbiome revealed by metagenomics and culture.</title>
        <authorList>
            <person name="Gilroy R."/>
            <person name="Ravi A."/>
            <person name="Getino M."/>
            <person name="Pursley I."/>
            <person name="Horton D.L."/>
            <person name="Alikhan N.F."/>
            <person name="Baker D."/>
            <person name="Gharbi K."/>
            <person name="Hall N."/>
            <person name="Watson M."/>
            <person name="Adriaenssens E.M."/>
            <person name="Foster-Nyarko E."/>
            <person name="Jarju S."/>
            <person name="Secka A."/>
            <person name="Antonio M."/>
            <person name="Oren A."/>
            <person name="Chaudhuri R.R."/>
            <person name="La Ragione R."/>
            <person name="Hildebrand F."/>
            <person name="Pallen M.J."/>
        </authorList>
    </citation>
    <scope>NUCLEOTIDE SEQUENCE</scope>
    <source>
        <strain evidence="3">ChiHcec3-6078</strain>
    </source>
</reference>
<evidence type="ECO:0000313" key="3">
    <source>
        <dbReference type="EMBL" id="HIU26012.1"/>
    </source>
</evidence>
<evidence type="ECO:0000313" key="4">
    <source>
        <dbReference type="Proteomes" id="UP000824090"/>
    </source>
</evidence>
<dbReference type="InterPro" id="IPR007167">
    <property type="entry name" value="Fe-transptr_FeoA-like"/>
</dbReference>
<dbReference type="EMBL" id="DVMP01000109">
    <property type="protein sequence ID" value="HIU26012.1"/>
    <property type="molecule type" value="Genomic_DNA"/>
</dbReference>
<gene>
    <name evidence="3" type="ORF">IAC50_05940</name>
</gene>
<dbReference type="InterPro" id="IPR008988">
    <property type="entry name" value="Transcriptional_repressor_C"/>
</dbReference>